<proteinExistence type="predicted"/>
<name>A0ABR1DJ78_NECAM</name>
<comment type="caution">
    <text evidence="2">The sequence shown here is derived from an EMBL/GenBank/DDBJ whole genome shotgun (WGS) entry which is preliminary data.</text>
</comment>
<reference evidence="2 3" key="1">
    <citation type="submission" date="2023-08" db="EMBL/GenBank/DDBJ databases">
        <title>A Necator americanus chromosomal reference genome.</title>
        <authorList>
            <person name="Ilik V."/>
            <person name="Petrzelkova K.J."/>
            <person name="Pardy F."/>
            <person name="Fuh T."/>
            <person name="Niatou-Singa F.S."/>
            <person name="Gouil Q."/>
            <person name="Baker L."/>
            <person name="Ritchie M.E."/>
            <person name="Jex A.R."/>
            <person name="Gazzola D."/>
            <person name="Li H."/>
            <person name="Toshio Fujiwara R."/>
            <person name="Zhan B."/>
            <person name="Aroian R.V."/>
            <person name="Pafco B."/>
            <person name="Schwarz E.M."/>
        </authorList>
    </citation>
    <scope>NUCLEOTIDE SEQUENCE [LARGE SCALE GENOMIC DNA]</scope>
    <source>
        <strain evidence="2 3">Aroian</strain>
        <tissue evidence="2">Whole animal</tissue>
    </source>
</reference>
<dbReference type="EMBL" id="JAVFWL010000004">
    <property type="protein sequence ID" value="KAK6750030.1"/>
    <property type="molecule type" value="Genomic_DNA"/>
</dbReference>
<dbReference type="Proteomes" id="UP001303046">
    <property type="component" value="Unassembled WGS sequence"/>
</dbReference>
<accession>A0ABR1DJ78</accession>
<protein>
    <submittedName>
        <fullName evidence="2">Uncharacterized protein</fullName>
    </submittedName>
</protein>
<gene>
    <name evidence="2" type="primary">Necator_chrIV.g15477</name>
    <name evidence="2" type="ORF">RB195_002182</name>
</gene>
<feature type="compositionally biased region" description="Basic and acidic residues" evidence="1">
    <location>
        <begin position="58"/>
        <end position="78"/>
    </location>
</feature>
<feature type="region of interest" description="Disordered" evidence="1">
    <location>
        <begin position="45"/>
        <end position="78"/>
    </location>
</feature>
<keyword evidence="3" id="KW-1185">Reference proteome</keyword>
<evidence type="ECO:0000313" key="2">
    <source>
        <dbReference type="EMBL" id="KAK6750030.1"/>
    </source>
</evidence>
<evidence type="ECO:0000256" key="1">
    <source>
        <dbReference type="SAM" id="MobiDB-lite"/>
    </source>
</evidence>
<sequence>MSGPPTATVLCDENWRAAERDDTLTRMGKSRWDNMLGAGWLVEEDDEEKQRPAATRTRRVEGDGDGELGRGSDRGSII</sequence>
<evidence type="ECO:0000313" key="3">
    <source>
        <dbReference type="Proteomes" id="UP001303046"/>
    </source>
</evidence>
<organism evidence="2 3">
    <name type="scientific">Necator americanus</name>
    <name type="common">Human hookworm</name>
    <dbReference type="NCBI Taxonomy" id="51031"/>
    <lineage>
        <taxon>Eukaryota</taxon>
        <taxon>Metazoa</taxon>
        <taxon>Ecdysozoa</taxon>
        <taxon>Nematoda</taxon>
        <taxon>Chromadorea</taxon>
        <taxon>Rhabditida</taxon>
        <taxon>Rhabditina</taxon>
        <taxon>Rhabditomorpha</taxon>
        <taxon>Strongyloidea</taxon>
        <taxon>Ancylostomatidae</taxon>
        <taxon>Bunostominae</taxon>
        <taxon>Necator</taxon>
    </lineage>
</organism>